<dbReference type="Gene3D" id="1.10.10.10">
    <property type="entry name" value="Winged helix-like DNA-binding domain superfamily/Winged helix DNA-binding domain"/>
    <property type="match status" value="1"/>
</dbReference>
<evidence type="ECO:0000256" key="4">
    <source>
        <dbReference type="ARBA" id="ARBA00023163"/>
    </source>
</evidence>
<reference evidence="6 7" key="1">
    <citation type="submission" date="2017-06" db="EMBL/GenBank/DDBJ databases">
        <title>Ensifer strains isolated from leguminous trees and herbs display diverse denitrification phenotypes with some acting as strong N2O sinks.</title>
        <authorList>
            <person name="Woliy K."/>
            <person name="Mania D."/>
            <person name="Bakken L.R."/>
            <person name="Frostegard A."/>
        </authorList>
    </citation>
    <scope>NUCLEOTIDE SEQUENCE [LARGE SCALE GENOMIC DNA]</scope>
    <source>
        <strain evidence="6 7">AC50a</strain>
    </source>
</reference>
<dbReference type="AlphaFoldDB" id="A0A2J0ZA43"/>
<dbReference type="RefSeq" id="WP_100669963.1">
    <property type="nucleotide sequence ID" value="NZ_JBKOIJ010000001.1"/>
</dbReference>
<dbReference type="Pfam" id="PF00126">
    <property type="entry name" value="HTH_1"/>
    <property type="match status" value="1"/>
</dbReference>
<dbReference type="Gene3D" id="3.40.190.10">
    <property type="entry name" value="Periplasmic binding protein-like II"/>
    <property type="match status" value="1"/>
</dbReference>
<feature type="domain" description="HTH lysR-type" evidence="5">
    <location>
        <begin position="1"/>
        <end position="58"/>
    </location>
</feature>
<evidence type="ECO:0000259" key="5">
    <source>
        <dbReference type="PROSITE" id="PS50931"/>
    </source>
</evidence>
<proteinExistence type="inferred from homology"/>
<dbReference type="InterPro" id="IPR036388">
    <property type="entry name" value="WH-like_DNA-bd_sf"/>
</dbReference>
<protein>
    <submittedName>
        <fullName evidence="6">LysR family transcriptional regulator</fullName>
    </submittedName>
</protein>
<dbReference type="InterPro" id="IPR036390">
    <property type="entry name" value="WH_DNA-bd_sf"/>
</dbReference>
<comment type="similarity">
    <text evidence="1">Belongs to the LysR transcriptional regulatory family.</text>
</comment>
<accession>A0A2J0ZA43</accession>
<comment type="caution">
    <text evidence="6">The sequence shown here is derived from an EMBL/GenBank/DDBJ whole genome shotgun (WGS) entry which is preliminary data.</text>
</comment>
<gene>
    <name evidence="6" type="ORF">CEJ86_04370</name>
</gene>
<keyword evidence="2" id="KW-0805">Transcription regulation</keyword>
<dbReference type="EMBL" id="NJGD01000001">
    <property type="protein sequence ID" value="PJR17392.1"/>
    <property type="molecule type" value="Genomic_DNA"/>
</dbReference>
<keyword evidence="4" id="KW-0804">Transcription</keyword>
<dbReference type="PANTHER" id="PTHR30579:SF8">
    <property type="entry name" value="HTH-TYPE TRANSCRIPTIONAL REGULATOR HDFR"/>
    <property type="match status" value="1"/>
</dbReference>
<evidence type="ECO:0000256" key="1">
    <source>
        <dbReference type="ARBA" id="ARBA00009437"/>
    </source>
</evidence>
<dbReference type="PANTHER" id="PTHR30579">
    <property type="entry name" value="TRANSCRIPTIONAL REGULATOR"/>
    <property type="match status" value="1"/>
</dbReference>
<dbReference type="SUPFAM" id="SSF53850">
    <property type="entry name" value="Periplasmic binding protein-like II"/>
    <property type="match status" value="1"/>
</dbReference>
<keyword evidence="3" id="KW-0238">DNA-binding</keyword>
<dbReference type="InterPro" id="IPR050176">
    <property type="entry name" value="LTTR"/>
</dbReference>
<evidence type="ECO:0000256" key="2">
    <source>
        <dbReference type="ARBA" id="ARBA00023015"/>
    </source>
</evidence>
<dbReference type="SUPFAM" id="SSF46785">
    <property type="entry name" value="Winged helix' DNA-binding domain"/>
    <property type="match status" value="1"/>
</dbReference>
<dbReference type="GO" id="GO:0003677">
    <property type="term" value="F:DNA binding"/>
    <property type="evidence" value="ECO:0007669"/>
    <property type="project" value="UniProtKB-KW"/>
</dbReference>
<evidence type="ECO:0000313" key="6">
    <source>
        <dbReference type="EMBL" id="PJR17392.1"/>
    </source>
</evidence>
<dbReference type="InterPro" id="IPR000847">
    <property type="entry name" value="LysR_HTH_N"/>
</dbReference>
<dbReference type="InterPro" id="IPR005119">
    <property type="entry name" value="LysR_subst-bd"/>
</dbReference>
<dbReference type="PRINTS" id="PR00039">
    <property type="entry name" value="HTHLYSR"/>
</dbReference>
<sequence length="283" mass="30812">MDISIARTFLEVVKTGSFVNAAANLNISQTAVSARIRVLEEQLDRPMFIRNKAGARLTPAGEQFFRFATSLVQVWEAARTTVALPPGREAMVTIGAELSLWDPLLKHWLFWMRRECPSVAIRTSIDRSERLMELVQDGSLDAAVLYGAPNRPGTLTELLFEEKLVFVRTTAMPQPPGPEDLVGIDWGEDFAGSYRAAFPGGPSPVVAISYGPLALDYILAVGGSGYFRQGFVRPYLADGSLELVPNSPEFAYPAYLVSSAKADRSMLDRIRAGLRAAASSAGV</sequence>
<evidence type="ECO:0000313" key="7">
    <source>
        <dbReference type="Proteomes" id="UP000231987"/>
    </source>
</evidence>
<dbReference type="GO" id="GO:0003700">
    <property type="term" value="F:DNA-binding transcription factor activity"/>
    <property type="evidence" value="ECO:0007669"/>
    <property type="project" value="InterPro"/>
</dbReference>
<dbReference type="Pfam" id="PF03466">
    <property type="entry name" value="LysR_substrate"/>
    <property type="match status" value="1"/>
</dbReference>
<dbReference type="PROSITE" id="PS50931">
    <property type="entry name" value="HTH_LYSR"/>
    <property type="match status" value="1"/>
</dbReference>
<name>A0A2J0ZA43_RHIML</name>
<organism evidence="6 7">
    <name type="scientific">Rhizobium meliloti</name>
    <name type="common">Ensifer meliloti</name>
    <name type="synonym">Sinorhizobium meliloti</name>
    <dbReference type="NCBI Taxonomy" id="382"/>
    <lineage>
        <taxon>Bacteria</taxon>
        <taxon>Pseudomonadati</taxon>
        <taxon>Pseudomonadota</taxon>
        <taxon>Alphaproteobacteria</taxon>
        <taxon>Hyphomicrobiales</taxon>
        <taxon>Rhizobiaceae</taxon>
        <taxon>Sinorhizobium/Ensifer group</taxon>
        <taxon>Sinorhizobium</taxon>
    </lineage>
</organism>
<dbReference type="Proteomes" id="UP000231987">
    <property type="component" value="Unassembled WGS sequence"/>
</dbReference>
<evidence type="ECO:0000256" key="3">
    <source>
        <dbReference type="ARBA" id="ARBA00023125"/>
    </source>
</evidence>